<evidence type="ECO:0000256" key="3">
    <source>
        <dbReference type="ARBA" id="ARBA00022448"/>
    </source>
</evidence>
<evidence type="ECO:0000256" key="7">
    <source>
        <dbReference type="ARBA" id="ARBA00022927"/>
    </source>
</evidence>
<keyword evidence="8 11" id="KW-1133">Transmembrane helix</keyword>
<dbReference type="InterPro" id="IPR025691">
    <property type="entry name" value="GspL_pp_dom"/>
</dbReference>
<evidence type="ECO:0000313" key="14">
    <source>
        <dbReference type="EMBL" id="GGA88737.1"/>
    </source>
</evidence>
<proteinExistence type="inferred from homology"/>
<dbReference type="InterPro" id="IPR043129">
    <property type="entry name" value="ATPase_NBD"/>
</dbReference>
<dbReference type="SUPFAM" id="SSF53067">
    <property type="entry name" value="Actin-like ATPase domain"/>
    <property type="match status" value="2"/>
</dbReference>
<name>A0A8J2XRX8_9GAMM</name>
<comment type="similarity">
    <text evidence="2 10">Belongs to the GSP L family.</text>
</comment>
<sequence length="384" mass="43013">MQWLVWSQREQEVIASGELAGADKLHELQTWSADREIIALAPMHDCGLAELPMPKKNRRQAMAALPYMLEDDIAQDIDDIHVTITDQSAADQVAVCYVAHQKMDLWLSWLQQAELAVGKIVPDVLALPDATEQWQAVSLGSQWLIRQAPNQGVLVDDDHWLQSWWRQVTLPEAGMVSHTPWPAELDSENVDVELAELPLLALVNGAINSKVNLRHGDYRIRIKRAQTAWRPWLHVASLAAIALVLYLFNVALRVSELNHQADLVQAEVVRTYQIAFPNEKRVNNPRAQMRQKIKQIGGASGPSEGFLSALHDVAEAYRSVNGLEIRSLRFDAKRQELRIQASGKDFQQFEQFKSAVTNGYQAEVGALNSTNGQVSGTVTIRRVS</sequence>
<comment type="subcellular location">
    <subcellularLocation>
        <location evidence="1">Cell inner membrane</location>
        <topology evidence="1">Single-pass membrane protein</topology>
    </subcellularLocation>
</comment>
<dbReference type="GO" id="GO:0009276">
    <property type="term" value="C:Gram-negative-bacterium-type cell wall"/>
    <property type="evidence" value="ECO:0007669"/>
    <property type="project" value="InterPro"/>
</dbReference>
<keyword evidence="7 10" id="KW-0653">Protein transport</keyword>
<dbReference type="Pfam" id="PF12693">
    <property type="entry name" value="GspL_C"/>
    <property type="match status" value="1"/>
</dbReference>
<evidence type="ECO:0000256" key="5">
    <source>
        <dbReference type="ARBA" id="ARBA00022519"/>
    </source>
</evidence>
<dbReference type="PIRSF" id="PIRSF015761">
    <property type="entry name" value="Protein_L"/>
    <property type="match status" value="1"/>
</dbReference>
<reference evidence="15" key="1">
    <citation type="journal article" date="2019" name="Int. J. Syst. Evol. Microbiol.">
        <title>The Global Catalogue of Microorganisms (GCM) 10K type strain sequencing project: providing services to taxonomists for standard genome sequencing and annotation.</title>
        <authorList>
            <consortium name="The Broad Institute Genomics Platform"/>
            <consortium name="The Broad Institute Genome Sequencing Center for Infectious Disease"/>
            <person name="Wu L."/>
            <person name="Ma J."/>
        </authorList>
    </citation>
    <scope>NUCLEOTIDE SEQUENCE [LARGE SCALE GENOMIC DNA]</scope>
    <source>
        <strain evidence="15">CGMCC 1.10130</strain>
    </source>
</reference>
<evidence type="ECO:0000256" key="1">
    <source>
        <dbReference type="ARBA" id="ARBA00004377"/>
    </source>
</evidence>
<comment type="caution">
    <text evidence="14">The sequence shown here is derived from an EMBL/GenBank/DDBJ whole genome shotgun (WGS) entry which is preliminary data.</text>
</comment>
<keyword evidence="3 10" id="KW-0813">Transport</keyword>
<evidence type="ECO:0000313" key="15">
    <source>
        <dbReference type="Proteomes" id="UP000619743"/>
    </source>
</evidence>
<keyword evidence="5" id="KW-0997">Cell inner membrane</keyword>
<keyword evidence="9 11" id="KW-0472">Membrane</keyword>
<evidence type="ECO:0000256" key="4">
    <source>
        <dbReference type="ARBA" id="ARBA00022475"/>
    </source>
</evidence>
<dbReference type="NCBIfam" id="TIGR01709">
    <property type="entry name" value="typeII_sec_gspL"/>
    <property type="match status" value="1"/>
</dbReference>
<accession>A0A8J2XRX8</accession>
<organism evidence="14 15">
    <name type="scientific">Neiella marina</name>
    <dbReference type="NCBI Taxonomy" id="508461"/>
    <lineage>
        <taxon>Bacteria</taxon>
        <taxon>Pseudomonadati</taxon>
        <taxon>Pseudomonadota</taxon>
        <taxon>Gammaproteobacteria</taxon>
        <taxon>Alteromonadales</taxon>
        <taxon>Echinimonadaceae</taxon>
        <taxon>Neiella</taxon>
    </lineage>
</organism>
<dbReference type="AlphaFoldDB" id="A0A8J2XRX8"/>
<dbReference type="Gene3D" id="3.30.1360.100">
    <property type="entry name" value="General secretion pathway protein M, EpsM"/>
    <property type="match status" value="1"/>
</dbReference>
<evidence type="ECO:0000256" key="11">
    <source>
        <dbReference type="SAM" id="Phobius"/>
    </source>
</evidence>
<keyword evidence="6 11" id="KW-0812">Transmembrane</keyword>
<feature type="transmembrane region" description="Helical" evidence="11">
    <location>
        <begin position="231"/>
        <end position="252"/>
    </location>
</feature>
<comment type="function">
    <text evidence="10">Inner membrane component of the type II secretion system required for the energy-dependent secretion of extracellular factors such as proteases and toxins from the periplasm.</text>
</comment>
<dbReference type="Gene3D" id="3.30.420.370">
    <property type="match status" value="1"/>
</dbReference>
<dbReference type="EMBL" id="BMDX01000025">
    <property type="protein sequence ID" value="GGA88737.1"/>
    <property type="molecule type" value="Genomic_DNA"/>
</dbReference>
<dbReference type="InterPro" id="IPR024230">
    <property type="entry name" value="GspL_cyto_dom"/>
</dbReference>
<evidence type="ECO:0000256" key="6">
    <source>
        <dbReference type="ARBA" id="ARBA00022692"/>
    </source>
</evidence>
<dbReference type="CDD" id="cd24017">
    <property type="entry name" value="ASKHA_T2SSL_N"/>
    <property type="match status" value="1"/>
</dbReference>
<dbReference type="InterPro" id="IPR007812">
    <property type="entry name" value="T2SS_protein-GspL"/>
</dbReference>
<dbReference type="GO" id="GO:0005886">
    <property type="term" value="C:plasma membrane"/>
    <property type="evidence" value="ECO:0007669"/>
    <property type="project" value="UniProtKB-SubCell"/>
</dbReference>
<dbReference type="GO" id="GO:0015627">
    <property type="term" value="C:type II protein secretion system complex"/>
    <property type="evidence" value="ECO:0007669"/>
    <property type="project" value="InterPro"/>
</dbReference>
<evidence type="ECO:0000256" key="9">
    <source>
        <dbReference type="ARBA" id="ARBA00023136"/>
    </source>
</evidence>
<keyword evidence="4" id="KW-1003">Cell membrane</keyword>
<feature type="domain" description="GspL cytoplasmic actin-ATPase-like" evidence="12">
    <location>
        <begin position="2"/>
        <end position="220"/>
    </location>
</feature>
<dbReference type="Gene3D" id="3.30.420.380">
    <property type="match status" value="1"/>
</dbReference>
<dbReference type="GO" id="GO:0015628">
    <property type="term" value="P:protein secretion by the type II secretion system"/>
    <property type="evidence" value="ECO:0007669"/>
    <property type="project" value="InterPro"/>
</dbReference>
<evidence type="ECO:0000256" key="10">
    <source>
        <dbReference type="PIRNR" id="PIRNR015761"/>
    </source>
</evidence>
<dbReference type="Proteomes" id="UP000619743">
    <property type="component" value="Unassembled WGS sequence"/>
</dbReference>
<dbReference type="Pfam" id="PF05134">
    <property type="entry name" value="T2SSL"/>
    <property type="match status" value="1"/>
</dbReference>
<keyword evidence="15" id="KW-1185">Reference proteome</keyword>
<evidence type="ECO:0000259" key="13">
    <source>
        <dbReference type="Pfam" id="PF12693"/>
    </source>
</evidence>
<evidence type="ECO:0000259" key="12">
    <source>
        <dbReference type="Pfam" id="PF05134"/>
    </source>
</evidence>
<dbReference type="RefSeq" id="WP_087507361.1">
    <property type="nucleotide sequence ID" value="NZ_BMDX01000025.1"/>
</dbReference>
<evidence type="ECO:0000256" key="8">
    <source>
        <dbReference type="ARBA" id="ARBA00022989"/>
    </source>
</evidence>
<protein>
    <recommendedName>
        <fullName evidence="10">Type II secretion system protein L</fullName>
        <shortName evidence="10">T2SS protein L</shortName>
    </recommendedName>
</protein>
<evidence type="ECO:0000256" key="2">
    <source>
        <dbReference type="ARBA" id="ARBA00005318"/>
    </source>
</evidence>
<gene>
    <name evidence="14" type="primary">gspL</name>
    <name evidence="14" type="ORF">GCM10011369_33610</name>
</gene>
<feature type="domain" description="GspL periplasmic" evidence="13">
    <location>
        <begin position="228"/>
        <end position="382"/>
    </location>
</feature>